<sequence>MVDHDEIAAARRALGRHLAHLRKDAGHTQHGLARLVQYGRSSVANTETGRQHPERSFWSRCDAVLRTGGVLTAKYDRIADLDHQHRHRPAPPPAGPGTATDAAAVWWEHEERITARRSALTVKADDDARLAHLEHEVRQAIGDNERLPPATLVARLRPLRVSVDQLMAARQHPPQRARLYTAAAHLSGLLAALALDLRAFPVAHAYAAEAFDLAHAAGQPDTQAWASATQSLVAYYTGKHCDALAYAEDGLRHGGAGPHRIRLTINGQARALAHLGDRRGVHQAVDRTIALLPEHPADGQVSTSLTFGPYCPTRAAANAATAYLVLGDTGVVDHLTAAVAAFDAAQLRGPQALSRLDLATAHARAGDLDHAAGLALEALSLTAEHRFESVYQRTRQFLAAAHPFGRHPRLQDVADLFTELTHPGSPPPAGLRSPT</sequence>
<gene>
    <name evidence="1" type="ORF">ABZ071_32350</name>
</gene>
<evidence type="ECO:0000313" key="2">
    <source>
        <dbReference type="Proteomes" id="UP001550348"/>
    </source>
</evidence>
<dbReference type="CDD" id="cd00093">
    <property type="entry name" value="HTH_XRE"/>
    <property type="match status" value="1"/>
</dbReference>
<evidence type="ECO:0000313" key="1">
    <source>
        <dbReference type="EMBL" id="MEU0156492.1"/>
    </source>
</evidence>
<dbReference type="InterPro" id="IPR010982">
    <property type="entry name" value="Lambda_DNA-bd_dom_sf"/>
</dbReference>
<dbReference type="SUPFAM" id="SSF47413">
    <property type="entry name" value="lambda repressor-like DNA-binding domains"/>
    <property type="match status" value="1"/>
</dbReference>
<dbReference type="Gene3D" id="1.10.260.40">
    <property type="entry name" value="lambda repressor-like DNA-binding domains"/>
    <property type="match status" value="1"/>
</dbReference>
<name>A0ABV2VWY9_9ACTN</name>
<dbReference type="EMBL" id="JBEXRX010000192">
    <property type="protein sequence ID" value="MEU0156492.1"/>
    <property type="molecule type" value="Genomic_DNA"/>
</dbReference>
<organism evidence="1 2">
    <name type="scientific">Micromonospora fulviviridis</name>
    <dbReference type="NCBI Taxonomy" id="47860"/>
    <lineage>
        <taxon>Bacteria</taxon>
        <taxon>Bacillati</taxon>
        <taxon>Actinomycetota</taxon>
        <taxon>Actinomycetes</taxon>
        <taxon>Micromonosporales</taxon>
        <taxon>Micromonosporaceae</taxon>
        <taxon>Micromonospora</taxon>
    </lineage>
</organism>
<reference evidence="1 2" key="1">
    <citation type="submission" date="2024-06" db="EMBL/GenBank/DDBJ databases">
        <title>The Natural Products Discovery Center: Release of the First 8490 Sequenced Strains for Exploring Actinobacteria Biosynthetic Diversity.</title>
        <authorList>
            <person name="Kalkreuter E."/>
            <person name="Kautsar S.A."/>
            <person name="Yang D."/>
            <person name="Bader C.D."/>
            <person name="Teijaro C.N."/>
            <person name="Fluegel L."/>
            <person name="Davis C.M."/>
            <person name="Simpson J.R."/>
            <person name="Lauterbach L."/>
            <person name="Steele A.D."/>
            <person name="Gui C."/>
            <person name="Meng S."/>
            <person name="Li G."/>
            <person name="Viehrig K."/>
            <person name="Ye F."/>
            <person name="Su P."/>
            <person name="Kiefer A.F."/>
            <person name="Nichols A."/>
            <person name="Cepeda A.J."/>
            <person name="Yan W."/>
            <person name="Fan B."/>
            <person name="Jiang Y."/>
            <person name="Adhikari A."/>
            <person name="Zheng C.-J."/>
            <person name="Schuster L."/>
            <person name="Cowan T.M."/>
            <person name="Smanski M.J."/>
            <person name="Chevrette M.G."/>
            <person name="De Carvalho L.P.S."/>
            <person name="Shen B."/>
        </authorList>
    </citation>
    <scope>NUCLEOTIDE SEQUENCE [LARGE SCALE GENOMIC DNA]</scope>
    <source>
        <strain evidence="1 2">NPDC006286</strain>
    </source>
</reference>
<dbReference type="RefSeq" id="WP_355668000.1">
    <property type="nucleotide sequence ID" value="NZ_JBEXRX010000192.1"/>
</dbReference>
<dbReference type="InterPro" id="IPR001387">
    <property type="entry name" value="Cro/C1-type_HTH"/>
</dbReference>
<comment type="caution">
    <text evidence="1">The sequence shown here is derived from an EMBL/GenBank/DDBJ whole genome shotgun (WGS) entry which is preliminary data.</text>
</comment>
<proteinExistence type="predicted"/>
<keyword evidence="2" id="KW-1185">Reference proteome</keyword>
<accession>A0ABV2VWY9</accession>
<protein>
    <submittedName>
        <fullName evidence="1">Helix-turn-helix transcriptional regulator</fullName>
    </submittedName>
</protein>
<dbReference type="Pfam" id="PF13560">
    <property type="entry name" value="HTH_31"/>
    <property type="match status" value="1"/>
</dbReference>
<dbReference type="Proteomes" id="UP001550348">
    <property type="component" value="Unassembled WGS sequence"/>
</dbReference>